<dbReference type="Proteomes" id="UP001595476">
    <property type="component" value="Unassembled WGS sequence"/>
</dbReference>
<evidence type="ECO:0000256" key="6">
    <source>
        <dbReference type="ARBA" id="ARBA00023002"/>
    </source>
</evidence>
<dbReference type="InterPro" id="IPR050048">
    <property type="entry name" value="FabV-like_NADH_b"/>
</dbReference>
<dbReference type="PANTHER" id="PTHR37480">
    <property type="entry name" value="ENOYL-[ACYL-CARRIER-PROTEIN] REDUCTASE [NADH]"/>
    <property type="match status" value="1"/>
</dbReference>
<name>A0ABV7HEM6_9GAMM</name>
<dbReference type="EC" id="1.3.1.44" evidence="3"/>
<keyword evidence="5" id="KW-0276">Fatty acid metabolism</keyword>
<evidence type="ECO:0000256" key="3">
    <source>
        <dbReference type="ARBA" id="ARBA00011983"/>
    </source>
</evidence>
<feature type="domain" description="Trans-2-enoyl-CoA reductase catalytic" evidence="12">
    <location>
        <begin position="86"/>
        <end position="325"/>
    </location>
</feature>
<evidence type="ECO:0000256" key="5">
    <source>
        <dbReference type="ARBA" id="ARBA00022832"/>
    </source>
</evidence>
<feature type="domain" description="Trans-2-enoyl-CoA reductase-like NAD(P)H binding" evidence="13">
    <location>
        <begin position="3"/>
        <end position="84"/>
    </location>
</feature>
<reference evidence="15" key="1">
    <citation type="journal article" date="2019" name="Int. J. Syst. Evol. Microbiol.">
        <title>The Global Catalogue of Microorganisms (GCM) 10K type strain sequencing project: providing services to taxonomists for standard genome sequencing and annotation.</title>
        <authorList>
            <consortium name="The Broad Institute Genomics Platform"/>
            <consortium name="The Broad Institute Genome Sequencing Center for Infectious Disease"/>
            <person name="Wu L."/>
            <person name="Ma J."/>
        </authorList>
    </citation>
    <scope>NUCLEOTIDE SEQUENCE [LARGE SCALE GENOMIC DNA]</scope>
    <source>
        <strain evidence="15">KCTC 52438</strain>
    </source>
</reference>
<comment type="caution">
    <text evidence="14">The sequence shown here is derived from an EMBL/GenBank/DDBJ whole genome shotgun (WGS) entry which is preliminary data.</text>
</comment>
<dbReference type="InterPro" id="IPR024910">
    <property type="entry name" value="Enoyl-CoA_Rdtase_cat_dom"/>
</dbReference>
<evidence type="ECO:0000313" key="14">
    <source>
        <dbReference type="EMBL" id="MFC3150910.1"/>
    </source>
</evidence>
<evidence type="ECO:0000259" key="13">
    <source>
        <dbReference type="Pfam" id="PF12242"/>
    </source>
</evidence>
<evidence type="ECO:0000313" key="15">
    <source>
        <dbReference type="Proteomes" id="UP001595476"/>
    </source>
</evidence>
<dbReference type="NCBIfam" id="NF010177">
    <property type="entry name" value="PRK13656.1"/>
    <property type="match status" value="1"/>
</dbReference>
<evidence type="ECO:0000256" key="4">
    <source>
        <dbReference type="ARBA" id="ARBA00022516"/>
    </source>
</evidence>
<evidence type="ECO:0000256" key="2">
    <source>
        <dbReference type="ARBA" id="ARBA00011245"/>
    </source>
</evidence>
<sequence length="401" mass="44434">MMVIEPKIRGFMCTTAHPEGCKANIDAQIKQVQTWAKTQDLTDKPKRVLIIGGSAGYGLSSRILCAAGYGATTLSVSMEKPPKETKSATAGWYNNHFLERWVEQQGGQASSIFGDAFSDEVKQQVADEIRNTMKQVDLVVYSLAAPRRNKTIQGEPVTYQSVIKPIGNAIDVRTVDTASGQMKHFELEAASEQEIDNTVAVMGGEDWFDWMSLLNAEGLLSDQIQTVAFSYLGGELTKAIYGAATLGAAKEDVERYCLRINHLLNSDTHSPVAKVAVLKAIVTQSSAAIPSLPLYISVLYRVMKSQGSHEGCLDQIVRLFDSGLYPQADQHCAKDKPYRYRLDDRELQPEVQQAVTELWNQVSEENLESTTDFSGYRSDFLKLFGFDWPDINYQQGVSPIP</sequence>
<keyword evidence="7" id="KW-0520">NAD</keyword>
<evidence type="ECO:0000256" key="1">
    <source>
        <dbReference type="ARBA" id="ARBA00005189"/>
    </source>
</evidence>
<dbReference type="InterPro" id="IPR024906">
    <property type="entry name" value="Eno_Rdtase_FAD-bd_dom"/>
</dbReference>
<evidence type="ECO:0000256" key="9">
    <source>
        <dbReference type="ARBA" id="ARBA00023160"/>
    </source>
</evidence>
<comment type="catalytic activity">
    <reaction evidence="10">
        <text>a 2,3-saturated acyl-CoA + NAD(+) = a (2E)-enoyl-CoA + NADH + H(+)</text>
        <dbReference type="Rhea" id="RHEA:18177"/>
        <dbReference type="ChEBI" id="CHEBI:15378"/>
        <dbReference type="ChEBI" id="CHEBI:57540"/>
        <dbReference type="ChEBI" id="CHEBI:57945"/>
        <dbReference type="ChEBI" id="CHEBI:58856"/>
        <dbReference type="ChEBI" id="CHEBI:65111"/>
        <dbReference type="EC" id="1.3.1.44"/>
    </reaction>
</comment>
<dbReference type="InterPro" id="IPR036291">
    <property type="entry name" value="NAD(P)-bd_dom_sf"/>
</dbReference>
<evidence type="ECO:0000259" key="11">
    <source>
        <dbReference type="Pfam" id="PF07055"/>
    </source>
</evidence>
<dbReference type="RefSeq" id="WP_386718697.1">
    <property type="nucleotide sequence ID" value="NZ_JBHRSZ010000004.1"/>
</dbReference>
<keyword evidence="4" id="KW-0444">Lipid biosynthesis</keyword>
<dbReference type="SUPFAM" id="SSF51735">
    <property type="entry name" value="NAD(P)-binding Rossmann-fold domains"/>
    <property type="match status" value="1"/>
</dbReference>
<keyword evidence="15" id="KW-1185">Reference proteome</keyword>
<dbReference type="Gene3D" id="3.40.50.720">
    <property type="entry name" value="NAD(P)-binding Rossmann-like Domain"/>
    <property type="match status" value="1"/>
</dbReference>
<comment type="subunit">
    <text evidence="2">Monomer.</text>
</comment>
<feature type="domain" description="Enoyl reductase FAD binding" evidence="11">
    <location>
        <begin position="335"/>
        <end position="397"/>
    </location>
</feature>
<evidence type="ECO:0000259" key="12">
    <source>
        <dbReference type="Pfam" id="PF12241"/>
    </source>
</evidence>
<evidence type="ECO:0000256" key="10">
    <source>
        <dbReference type="ARBA" id="ARBA00048302"/>
    </source>
</evidence>
<organism evidence="14 15">
    <name type="scientific">Litoribrevibacter euphylliae</name>
    <dbReference type="NCBI Taxonomy" id="1834034"/>
    <lineage>
        <taxon>Bacteria</taxon>
        <taxon>Pseudomonadati</taxon>
        <taxon>Pseudomonadota</taxon>
        <taxon>Gammaproteobacteria</taxon>
        <taxon>Oceanospirillales</taxon>
        <taxon>Oceanospirillaceae</taxon>
        <taxon>Litoribrevibacter</taxon>
    </lineage>
</organism>
<evidence type="ECO:0000256" key="7">
    <source>
        <dbReference type="ARBA" id="ARBA00023027"/>
    </source>
</evidence>
<dbReference type="InterPro" id="IPR010758">
    <property type="entry name" value="Trans-2-enoyl-CoA_reductase"/>
</dbReference>
<evidence type="ECO:0000256" key="8">
    <source>
        <dbReference type="ARBA" id="ARBA00023098"/>
    </source>
</evidence>
<dbReference type="NCBIfam" id="NF043048">
    <property type="entry name" value="EnoyACPredFabV"/>
    <property type="match status" value="1"/>
</dbReference>
<dbReference type="EMBL" id="JBHRSZ010000004">
    <property type="protein sequence ID" value="MFC3150910.1"/>
    <property type="molecule type" value="Genomic_DNA"/>
</dbReference>
<keyword evidence="8" id="KW-0443">Lipid metabolism</keyword>
<dbReference type="Pfam" id="PF07055">
    <property type="entry name" value="Eno-Rase_FAD_bd"/>
    <property type="match status" value="1"/>
</dbReference>
<keyword evidence="9" id="KW-0275">Fatty acid biosynthesis</keyword>
<dbReference type="PANTHER" id="PTHR37480:SF1">
    <property type="entry name" value="ENOYL-[ACYL-CARRIER-PROTEIN] REDUCTASE [NADH]"/>
    <property type="match status" value="1"/>
</dbReference>
<accession>A0ABV7HEM6</accession>
<protein>
    <recommendedName>
        <fullName evidence="3">trans-2-enoyl-CoA reductase (NAD(+))</fullName>
        <ecNumber evidence="3">1.3.1.44</ecNumber>
    </recommendedName>
</protein>
<keyword evidence="6 14" id="KW-0560">Oxidoreductase</keyword>
<dbReference type="Pfam" id="PF12242">
    <property type="entry name" value="Eno-Rase_NADH_b"/>
    <property type="match status" value="1"/>
</dbReference>
<gene>
    <name evidence="14" type="primary">fabV</name>
    <name evidence="14" type="ORF">ACFOEK_07715</name>
</gene>
<dbReference type="GO" id="GO:0004318">
    <property type="term" value="F:enoyl-[acyl-carrier-protein] reductase (NADH) activity"/>
    <property type="evidence" value="ECO:0007669"/>
    <property type="project" value="UniProtKB-EC"/>
</dbReference>
<dbReference type="Pfam" id="PF12241">
    <property type="entry name" value="Enoyl_reductase"/>
    <property type="match status" value="1"/>
</dbReference>
<proteinExistence type="predicted"/>
<comment type="pathway">
    <text evidence="1">Lipid metabolism.</text>
</comment>